<sequence>MAMAVGTPASAMTSLANAFEASSCAAALLGPNTGIPASRTASETPAASGASGPTTTRSTASLVASAATASGSLPLMLYVGTSLLMPALPGAAWTSDTLGSASRERTMACSRPPGPMTSTFTVTKGTLWTLPAPKL</sequence>
<feature type="chain" id="PRO_5039222200" evidence="2">
    <location>
        <begin position="19"/>
        <end position="135"/>
    </location>
</feature>
<evidence type="ECO:0000256" key="2">
    <source>
        <dbReference type="SAM" id="SignalP"/>
    </source>
</evidence>
<keyword evidence="3" id="KW-0378">Hydrolase</keyword>
<feature type="region of interest" description="Disordered" evidence="1">
    <location>
        <begin position="36"/>
        <end position="56"/>
    </location>
</feature>
<organism evidence="3 4">
    <name type="scientific">Arthrobacter nitrophenolicus</name>
    <dbReference type="NCBI Taxonomy" id="683150"/>
    <lineage>
        <taxon>Bacteria</taxon>
        <taxon>Bacillati</taxon>
        <taxon>Actinomycetota</taxon>
        <taxon>Actinomycetes</taxon>
        <taxon>Micrococcales</taxon>
        <taxon>Micrococcaceae</taxon>
        <taxon>Arthrobacter</taxon>
    </lineage>
</organism>
<comment type="caution">
    <text evidence="3">The sequence shown here is derived from an EMBL/GenBank/DDBJ whole genome shotgun (WGS) entry which is preliminary data.</text>
</comment>
<reference evidence="4" key="1">
    <citation type="journal article" date="2013" name="Genome Announc.">
        <title>Draft Genome Sequence of the 2-Chloro-4-Nitrophenol-Degrading Bacterium Arthrobacter sp. Strain SJCon.</title>
        <authorList>
            <person name="Vikram S."/>
            <person name="Kumar S."/>
            <person name="Vaidya B."/>
            <person name="Pinnaka A.K."/>
            <person name="Raghava G.P."/>
        </authorList>
    </citation>
    <scope>NUCLEOTIDE SEQUENCE [LARGE SCALE GENOMIC DNA]</scope>
    <source>
        <strain evidence="4">SJCon</strain>
    </source>
</reference>
<name>L8TMK8_9MICC</name>
<evidence type="ECO:0000313" key="4">
    <source>
        <dbReference type="Proteomes" id="UP000011189"/>
    </source>
</evidence>
<keyword evidence="2" id="KW-0732">Signal</keyword>
<dbReference type="GO" id="GO:0004527">
    <property type="term" value="F:exonuclease activity"/>
    <property type="evidence" value="ECO:0007669"/>
    <property type="project" value="UniProtKB-KW"/>
</dbReference>
<keyword evidence="3" id="KW-0540">Nuclease</keyword>
<proteinExistence type="predicted"/>
<dbReference type="Proteomes" id="UP000011189">
    <property type="component" value="Unassembled WGS sequence"/>
</dbReference>
<evidence type="ECO:0000256" key="1">
    <source>
        <dbReference type="SAM" id="MobiDB-lite"/>
    </source>
</evidence>
<gene>
    <name evidence="3" type="ORF">G205_20462</name>
</gene>
<keyword evidence="4" id="KW-1185">Reference proteome</keyword>
<dbReference type="AlphaFoldDB" id="L8TMK8"/>
<accession>L8TMK8</accession>
<evidence type="ECO:0000313" key="3">
    <source>
        <dbReference type="EMBL" id="ELT43115.1"/>
    </source>
</evidence>
<dbReference type="EMBL" id="AOFD01000064">
    <property type="protein sequence ID" value="ELT43115.1"/>
    <property type="molecule type" value="Genomic_DNA"/>
</dbReference>
<protein>
    <submittedName>
        <fullName evidence="3">Exonuclease VII large subunit</fullName>
    </submittedName>
</protein>
<keyword evidence="3" id="KW-0269">Exonuclease</keyword>
<feature type="signal peptide" evidence="2">
    <location>
        <begin position="1"/>
        <end position="18"/>
    </location>
</feature>